<evidence type="ECO:0000256" key="1">
    <source>
        <dbReference type="SAM" id="Phobius"/>
    </source>
</evidence>
<dbReference type="InterPro" id="IPR024079">
    <property type="entry name" value="MetalloPept_cat_dom_sf"/>
</dbReference>
<dbReference type="InterPro" id="IPR052487">
    <property type="entry name" value="Galactose-binding_lectin"/>
</dbReference>
<dbReference type="GO" id="GO:0070492">
    <property type="term" value="F:oligosaccharide binding"/>
    <property type="evidence" value="ECO:0007669"/>
    <property type="project" value="TreeGrafter"/>
</dbReference>
<dbReference type="SUPFAM" id="SSF55486">
    <property type="entry name" value="Metalloproteases ('zincins'), catalytic domain"/>
    <property type="match status" value="1"/>
</dbReference>
<dbReference type="CDD" id="cd04327">
    <property type="entry name" value="ZnMc_MMP_like_3"/>
    <property type="match status" value="1"/>
</dbReference>
<dbReference type="Pfam" id="PF09458">
    <property type="entry name" value="H_lectin"/>
    <property type="match status" value="2"/>
</dbReference>
<dbReference type="GO" id="GO:0006508">
    <property type="term" value="P:proteolysis"/>
    <property type="evidence" value="ECO:0007669"/>
    <property type="project" value="InterPro"/>
</dbReference>
<sequence length="738" mass="83346">MDSDWSQNTAFLARILDLRRGLAEGYSSQSLSTLRTLGDYVNDLRRQSPLTFEVRWKIPTNGNVSSECINVVLQQLELLICICIRIPTLPDAHPTIKLPNLTGPLVVAVFPAIALAYLIFPLVAMEPPCLCTQMPVPPQDQALADTLAVKENPLNAYQVSPGSHSPGQPDALALPINNKWKSGRSLRVKFLNGSERFMQKVRDHARKWCDYANIQFEFVDSADAEIRVNFDSSNRSWSFVGTENLTRPTNEPTMNFGWFKENTSDTEFSRTIIHEFGHALGCIHEHQSPAASIPWNKQAVYEYYEGFGWSKEDVDWNIFHKYDATTTQYSDFDKTSIMLYAIPASLTTNGYNVGWNTTLSQTDKNFISQVYPKMTLDMVNSFNTLEVRQWNRPGKEAVKRQGFGQTYAMAPTLALGLNWLDISNREDIRVEALADKVDPTSAELRIITWANTILYSAGCTWFPEAGCDPDFQVGQVNDTSRSNAQKSSSHHICFSRPYSVQPEVIVWLTHFDVARDRDWCIKTTATDITTTGFKMHVEAGGETVLRSAKVNWIAYPSNKKGVTSGSYSTTDVRPSDKPQLINRGRIDFTPGALRSIPRVLTAFNSLSISKRSNLRLKLRFWFAIPTVVAELNNTAVRLQFGTSLRRWLRDRFIDRAVQVFLHSRAVDGQRGWQYALDTVPAGVKGSIYRLGQQIPGKAPELNNIRTLNSLWDFAYTVPDELVQAWLAKTFFFELDGEP</sequence>
<keyword evidence="1" id="KW-0472">Membrane</keyword>
<name>A0AAN4PG02_ASPLE</name>
<gene>
    <name evidence="3" type="ORF">ALT_2702</name>
</gene>
<dbReference type="AlphaFoldDB" id="A0AAN4PG02"/>
<dbReference type="GO" id="GO:0030247">
    <property type="term" value="F:polysaccharide binding"/>
    <property type="evidence" value="ECO:0007669"/>
    <property type="project" value="TreeGrafter"/>
</dbReference>
<dbReference type="GO" id="GO:0098636">
    <property type="term" value="C:protein complex involved in cell adhesion"/>
    <property type="evidence" value="ECO:0007669"/>
    <property type="project" value="TreeGrafter"/>
</dbReference>
<keyword evidence="1" id="KW-0812">Transmembrane</keyword>
<dbReference type="SMART" id="SM00235">
    <property type="entry name" value="ZnMc"/>
    <property type="match status" value="1"/>
</dbReference>
<reference evidence="3 4" key="1">
    <citation type="submission" date="2015-11" db="EMBL/GenBank/DDBJ databases">
        <title>Aspergillus lentulus strain IFM 54703T.</title>
        <authorList>
            <person name="Kusuya Y."/>
            <person name="Sakai K."/>
            <person name="Kamei K."/>
            <person name="Takahashi H."/>
            <person name="Yaguchi T."/>
        </authorList>
    </citation>
    <scope>NUCLEOTIDE SEQUENCE [LARGE SCALE GENOMIC DNA]</scope>
    <source>
        <strain evidence="3 4">IFM 54703</strain>
    </source>
</reference>
<dbReference type="PANTHER" id="PTHR46938">
    <property type="entry name" value="DISCOIDIN-1 SUBUNIT A-RELATED-RELATED"/>
    <property type="match status" value="1"/>
</dbReference>
<organism evidence="3 4">
    <name type="scientific">Aspergillus lentulus</name>
    <dbReference type="NCBI Taxonomy" id="293939"/>
    <lineage>
        <taxon>Eukaryota</taxon>
        <taxon>Fungi</taxon>
        <taxon>Dikarya</taxon>
        <taxon>Ascomycota</taxon>
        <taxon>Pezizomycotina</taxon>
        <taxon>Eurotiomycetes</taxon>
        <taxon>Eurotiomycetidae</taxon>
        <taxon>Eurotiales</taxon>
        <taxon>Aspergillaceae</taxon>
        <taxon>Aspergillus</taxon>
        <taxon>Aspergillus subgen. Fumigati</taxon>
    </lineage>
</organism>
<evidence type="ECO:0000259" key="2">
    <source>
        <dbReference type="SMART" id="SM00235"/>
    </source>
</evidence>
<dbReference type="Gene3D" id="2.60.40.2080">
    <property type="match status" value="3"/>
</dbReference>
<dbReference type="GO" id="GO:0046871">
    <property type="term" value="F:N-acetylgalactosamine binding"/>
    <property type="evidence" value="ECO:0007669"/>
    <property type="project" value="TreeGrafter"/>
</dbReference>
<dbReference type="Gene3D" id="3.40.390.10">
    <property type="entry name" value="Collagenase (Catalytic Domain)"/>
    <property type="match status" value="1"/>
</dbReference>
<evidence type="ECO:0000313" key="4">
    <source>
        <dbReference type="Proteomes" id="UP000051487"/>
    </source>
</evidence>
<evidence type="ECO:0000313" key="3">
    <source>
        <dbReference type="EMBL" id="GAQ05381.1"/>
    </source>
</evidence>
<dbReference type="InterPro" id="IPR006026">
    <property type="entry name" value="Peptidase_Metallo"/>
</dbReference>
<dbReference type="GO" id="GO:0098609">
    <property type="term" value="P:cell-cell adhesion"/>
    <property type="evidence" value="ECO:0007669"/>
    <property type="project" value="TreeGrafter"/>
</dbReference>
<dbReference type="Proteomes" id="UP000051487">
    <property type="component" value="Unassembled WGS sequence"/>
</dbReference>
<accession>A0AAN4PG02</accession>
<feature type="domain" description="Peptidase metallopeptidase" evidence="2">
    <location>
        <begin position="176"/>
        <end position="324"/>
    </location>
</feature>
<comment type="caution">
    <text evidence="3">The sequence shown here is derived from an EMBL/GenBank/DDBJ whole genome shotgun (WGS) entry which is preliminary data.</text>
</comment>
<feature type="transmembrane region" description="Helical" evidence="1">
    <location>
        <begin position="105"/>
        <end position="125"/>
    </location>
</feature>
<dbReference type="EMBL" id="BCLY01000004">
    <property type="protein sequence ID" value="GAQ05381.1"/>
    <property type="molecule type" value="Genomic_DNA"/>
</dbReference>
<dbReference type="GO" id="GO:0009986">
    <property type="term" value="C:cell surface"/>
    <property type="evidence" value="ECO:0007669"/>
    <property type="project" value="TreeGrafter"/>
</dbReference>
<dbReference type="InterPro" id="IPR019019">
    <property type="entry name" value="H-type_lectin_domain"/>
</dbReference>
<proteinExistence type="predicted"/>
<keyword evidence="1" id="KW-1133">Transmembrane helix</keyword>
<dbReference type="InterPro" id="IPR037221">
    <property type="entry name" value="H-type_lectin_dom_sf"/>
</dbReference>
<dbReference type="SUPFAM" id="SSF141086">
    <property type="entry name" value="Agglutinin HPA-like"/>
    <property type="match status" value="2"/>
</dbReference>
<protein>
    <recommendedName>
        <fullName evidence="2">Peptidase metallopeptidase domain-containing protein</fullName>
    </recommendedName>
</protein>
<dbReference type="GO" id="GO:0004222">
    <property type="term" value="F:metalloendopeptidase activity"/>
    <property type="evidence" value="ECO:0007669"/>
    <property type="project" value="InterPro"/>
</dbReference>
<dbReference type="GO" id="GO:0008270">
    <property type="term" value="F:zinc ion binding"/>
    <property type="evidence" value="ECO:0007669"/>
    <property type="project" value="InterPro"/>
</dbReference>
<dbReference type="InterPro" id="IPR001506">
    <property type="entry name" value="Peptidase_M12A"/>
</dbReference>
<dbReference type="Pfam" id="PF01400">
    <property type="entry name" value="Astacin"/>
    <property type="match status" value="1"/>
</dbReference>